<reference evidence="1" key="1">
    <citation type="submission" date="2017-07" db="EMBL/GenBank/DDBJ databases">
        <authorList>
            <person name="Mikheyev A."/>
            <person name="Grau M."/>
        </authorList>
    </citation>
    <scope>NUCLEOTIDE SEQUENCE</scope>
    <source>
        <tissue evidence="1">Venom_gland</tissue>
    </source>
</reference>
<organism evidence="1">
    <name type="scientific">Micrurus spixii</name>
    <name type="common">Amazon coral snake</name>
    <dbReference type="NCBI Taxonomy" id="129469"/>
    <lineage>
        <taxon>Eukaryota</taxon>
        <taxon>Metazoa</taxon>
        <taxon>Chordata</taxon>
        <taxon>Craniata</taxon>
        <taxon>Vertebrata</taxon>
        <taxon>Euteleostomi</taxon>
        <taxon>Lepidosauria</taxon>
        <taxon>Squamata</taxon>
        <taxon>Bifurcata</taxon>
        <taxon>Unidentata</taxon>
        <taxon>Episquamata</taxon>
        <taxon>Toxicofera</taxon>
        <taxon>Serpentes</taxon>
        <taxon>Colubroidea</taxon>
        <taxon>Elapidae</taxon>
        <taxon>Elapinae</taxon>
        <taxon>Micrurus</taxon>
    </lineage>
</organism>
<sequence length="109" mass="11831">MGEVTNSLEFGEGKNLAQIIMRSKPLGETETTLNIAHPYYCPGCRLCPAASQHVQPFKGFGLCQSAFKCTICFSRCIEQTPVHTGFCSVSGSNWESHQLSLAQFLGAEG</sequence>
<dbReference type="AlphaFoldDB" id="A0A2D4N649"/>
<accession>A0A2D4N649</accession>
<reference evidence="1" key="2">
    <citation type="submission" date="2017-11" db="EMBL/GenBank/DDBJ databases">
        <title>Coralsnake Venomics: Analyses of Venom Gland Transcriptomes and Proteomes of Six Brazilian Taxa.</title>
        <authorList>
            <person name="Aird S.D."/>
            <person name="Jorge da Silva N."/>
            <person name="Qiu L."/>
            <person name="Villar-Briones A."/>
            <person name="Aparecida-Saddi V."/>
            <person name="Campos-Telles M.P."/>
            <person name="Grau M."/>
            <person name="Mikheyev A.S."/>
        </authorList>
    </citation>
    <scope>NUCLEOTIDE SEQUENCE</scope>
    <source>
        <tissue evidence="1">Venom_gland</tissue>
    </source>
</reference>
<dbReference type="EMBL" id="IACM01142537">
    <property type="protein sequence ID" value="LAB40463.1"/>
    <property type="molecule type" value="Transcribed_RNA"/>
</dbReference>
<evidence type="ECO:0000313" key="1">
    <source>
        <dbReference type="EMBL" id="LAB40463.1"/>
    </source>
</evidence>
<proteinExistence type="predicted"/>
<name>A0A2D4N649_9SAUR</name>
<protein>
    <submittedName>
        <fullName evidence="1">Uncharacterized protein</fullName>
    </submittedName>
</protein>